<dbReference type="InterPro" id="IPR001610">
    <property type="entry name" value="PAC"/>
</dbReference>
<dbReference type="Pfam" id="PF08447">
    <property type="entry name" value="PAS_3"/>
    <property type="match status" value="4"/>
</dbReference>
<feature type="domain" description="PAC" evidence="9">
    <location>
        <begin position="660"/>
        <end position="713"/>
    </location>
</feature>
<dbReference type="Proteomes" id="UP000528322">
    <property type="component" value="Unassembled WGS sequence"/>
</dbReference>
<dbReference type="InterPro" id="IPR000700">
    <property type="entry name" value="PAS-assoc_C"/>
</dbReference>
<comment type="catalytic activity">
    <reaction evidence="1">
        <text>ATP + protein L-histidine = ADP + protein N-phospho-L-histidine.</text>
        <dbReference type="EC" id="2.7.13.3"/>
    </reaction>
</comment>
<keyword evidence="6" id="KW-0472">Membrane</keyword>
<evidence type="ECO:0000259" key="8">
    <source>
        <dbReference type="PROSITE" id="PS50112"/>
    </source>
</evidence>
<dbReference type="InterPro" id="IPR013656">
    <property type="entry name" value="PAS_4"/>
</dbReference>
<dbReference type="SUPFAM" id="SSF47384">
    <property type="entry name" value="Homodimeric domain of signal transducing histidine kinase"/>
    <property type="match status" value="1"/>
</dbReference>
<evidence type="ECO:0000313" key="11">
    <source>
        <dbReference type="Proteomes" id="UP000528322"/>
    </source>
</evidence>
<keyword evidence="6" id="KW-1133">Transmembrane helix</keyword>
<dbReference type="SMART" id="SM00091">
    <property type="entry name" value="PAS"/>
    <property type="match status" value="5"/>
</dbReference>
<dbReference type="AlphaFoldDB" id="A0A7W8DHM2"/>
<evidence type="ECO:0000256" key="1">
    <source>
        <dbReference type="ARBA" id="ARBA00000085"/>
    </source>
</evidence>
<evidence type="ECO:0000256" key="4">
    <source>
        <dbReference type="ARBA" id="ARBA00022679"/>
    </source>
</evidence>
<keyword evidence="11" id="KW-1185">Reference proteome</keyword>
<name>A0A7W8DHM2_9BACT</name>
<feature type="domain" description="PAS" evidence="8">
    <location>
        <begin position="860"/>
        <end position="936"/>
    </location>
</feature>
<dbReference type="InterPro" id="IPR004358">
    <property type="entry name" value="Sig_transdc_His_kin-like_C"/>
</dbReference>
<dbReference type="PRINTS" id="PR00344">
    <property type="entry name" value="BCTRLSENSOR"/>
</dbReference>
<evidence type="ECO:0000256" key="5">
    <source>
        <dbReference type="ARBA" id="ARBA00022777"/>
    </source>
</evidence>
<dbReference type="Gene3D" id="3.40.190.10">
    <property type="entry name" value="Periplasmic binding protein-like II"/>
    <property type="match status" value="2"/>
</dbReference>
<dbReference type="Gene3D" id="3.30.450.20">
    <property type="entry name" value="PAS domain"/>
    <property type="match status" value="5"/>
</dbReference>
<dbReference type="RefSeq" id="WP_183733167.1">
    <property type="nucleotide sequence ID" value="NZ_JACHID010000012.1"/>
</dbReference>
<gene>
    <name evidence="10" type="ORF">HNR37_001855</name>
</gene>
<dbReference type="PROSITE" id="PS50109">
    <property type="entry name" value="HIS_KIN"/>
    <property type="match status" value="1"/>
</dbReference>
<dbReference type="InterPro" id="IPR035965">
    <property type="entry name" value="PAS-like_dom_sf"/>
</dbReference>
<evidence type="ECO:0000313" key="10">
    <source>
        <dbReference type="EMBL" id="MBB5022517.1"/>
    </source>
</evidence>
<feature type="transmembrane region" description="Helical" evidence="6">
    <location>
        <begin position="288"/>
        <end position="307"/>
    </location>
</feature>
<dbReference type="CDD" id="cd00075">
    <property type="entry name" value="HATPase"/>
    <property type="match status" value="1"/>
</dbReference>
<dbReference type="InterPro" id="IPR036097">
    <property type="entry name" value="HisK_dim/P_sf"/>
</dbReference>
<feature type="domain" description="PAS" evidence="8">
    <location>
        <begin position="323"/>
        <end position="396"/>
    </location>
</feature>
<reference evidence="10 11" key="1">
    <citation type="submission" date="2020-08" db="EMBL/GenBank/DDBJ databases">
        <title>Genomic Encyclopedia of Type Strains, Phase IV (KMG-IV): sequencing the most valuable type-strain genomes for metagenomic binning, comparative biology and taxonomic classification.</title>
        <authorList>
            <person name="Goeker M."/>
        </authorList>
    </citation>
    <scope>NUCLEOTIDE SEQUENCE [LARGE SCALE GENOMIC DNA]</scope>
    <source>
        <strain evidence="10 11">DSM 22071</strain>
    </source>
</reference>
<dbReference type="CDD" id="cd00130">
    <property type="entry name" value="PAS"/>
    <property type="match status" value="4"/>
</dbReference>
<dbReference type="InterPro" id="IPR000014">
    <property type="entry name" value="PAS"/>
</dbReference>
<dbReference type="GO" id="GO:0000155">
    <property type="term" value="F:phosphorelay sensor kinase activity"/>
    <property type="evidence" value="ECO:0007669"/>
    <property type="project" value="InterPro"/>
</dbReference>
<dbReference type="EC" id="2.7.13.3" evidence="2"/>
<dbReference type="Pfam" id="PF02518">
    <property type="entry name" value="HATPase_c"/>
    <property type="match status" value="1"/>
</dbReference>
<dbReference type="PANTHER" id="PTHR43304">
    <property type="entry name" value="PHYTOCHROME-LIKE PROTEIN CPH1"/>
    <property type="match status" value="1"/>
</dbReference>
<dbReference type="SMART" id="SM00387">
    <property type="entry name" value="HATPase_c"/>
    <property type="match status" value="1"/>
</dbReference>
<dbReference type="PROSITE" id="PS50112">
    <property type="entry name" value="PAS"/>
    <property type="match status" value="4"/>
</dbReference>
<proteinExistence type="predicted"/>
<dbReference type="CDD" id="cd13704">
    <property type="entry name" value="PBP2_HisK"/>
    <property type="match status" value="1"/>
</dbReference>
<dbReference type="Gene3D" id="3.30.565.10">
    <property type="entry name" value="Histidine kinase-like ATPase, C-terminal domain"/>
    <property type="match status" value="1"/>
</dbReference>
<feature type="domain" description="Histidine kinase" evidence="7">
    <location>
        <begin position="1008"/>
        <end position="1222"/>
    </location>
</feature>
<feature type="domain" description="PAS" evidence="8">
    <location>
        <begin position="585"/>
        <end position="657"/>
    </location>
</feature>
<organism evidence="10 11">
    <name type="scientific">Desulfurispira natronophila</name>
    <dbReference type="NCBI Taxonomy" id="682562"/>
    <lineage>
        <taxon>Bacteria</taxon>
        <taxon>Pseudomonadati</taxon>
        <taxon>Chrysiogenota</taxon>
        <taxon>Chrysiogenia</taxon>
        <taxon>Chrysiogenales</taxon>
        <taxon>Chrysiogenaceae</taxon>
        <taxon>Desulfurispira</taxon>
    </lineage>
</organism>
<keyword evidence="6" id="KW-0812">Transmembrane</keyword>
<dbReference type="Pfam" id="PF08448">
    <property type="entry name" value="PAS_4"/>
    <property type="match status" value="1"/>
</dbReference>
<dbReference type="NCBIfam" id="TIGR00229">
    <property type="entry name" value="sensory_box"/>
    <property type="match status" value="4"/>
</dbReference>
<keyword evidence="3" id="KW-0597">Phosphoprotein</keyword>
<dbReference type="SUPFAM" id="SSF53850">
    <property type="entry name" value="Periplasmic binding protein-like II"/>
    <property type="match status" value="1"/>
</dbReference>
<evidence type="ECO:0000256" key="3">
    <source>
        <dbReference type="ARBA" id="ARBA00022553"/>
    </source>
</evidence>
<keyword evidence="5" id="KW-0418">Kinase</keyword>
<dbReference type="InterPro" id="IPR001638">
    <property type="entry name" value="Solute-binding_3/MltF_N"/>
</dbReference>
<dbReference type="InterPro" id="IPR036890">
    <property type="entry name" value="HATPase_C_sf"/>
</dbReference>
<dbReference type="EMBL" id="JACHID010000012">
    <property type="protein sequence ID" value="MBB5022517.1"/>
    <property type="molecule type" value="Genomic_DNA"/>
</dbReference>
<dbReference type="Gene3D" id="1.10.287.130">
    <property type="match status" value="1"/>
</dbReference>
<evidence type="ECO:0000259" key="9">
    <source>
        <dbReference type="PROSITE" id="PS50113"/>
    </source>
</evidence>
<feature type="domain" description="PAC" evidence="9">
    <location>
        <begin position="400"/>
        <end position="453"/>
    </location>
</feature>
<dbReference type="InterPro" id="IPR005467">
    <property type="entry name" value="His_kinase_dom"/>
</dbReference>
<dbReference type="Pfam" id="PF00497">
    <property type="entry name" value="SBP_bac_3"/>
    <property type="match status" value="1"/>
</dbReference>
<evidence type="ECO:0000259" key="7">
    <source>
        <dbReference type="PROSITE" id="PS50109"/>
    </source>
</evidence>
<protein>
    <recommendedName>
        <fullName evidence="2">histidine kinase</fullName>
        <ecNumber evidence="2">2.7.13.3</ecNumber>
    </recommendedName>
</protein>
<dbReference type="SMART" id="SM00062">
    <property type="entry name" value="PBPb"/>
    <property type="match status" value="1"/>
</dbReference>
<dbReference type="SMART" id="SM00086">
    <property type="entry name" value="PAC"/>
    <property type="match status" value="4"/>
</dbReference>
<dbReference type="InterPro" id="IPR013655">
    <property type="entry name" value="PAS_fold_3"/>
</dbReference>
<comment type="caution">
    <text evidence="10">The sequence shown here is derived from an EMBL/GenBank/DDBJ whole genome shotgun (WGS) entry which is preliminary data.</text>
</comment>
<dbReference type="PROSITE" id="PS50113">
    <property type="entry name" value="PAC"/>
    <property type="match status" value="2"/>
</dbReference>
<dbReference type="SUPFAM" id="SSF55785">
    <property type="entry name" value="PYP-like sensor domain (PAS domain)"/>
    <property type="match status" value="5"/>
</dbReference>
<keyword evidence="4" id="KW-0808">Transferase</keyword>
<dbReference type="SUPFAM" id="SSF55874">
    <property type="entry name" value="ATPase domain of HSP90 chaperone/DNA topoisomerase II/histidine kinase"/>
    <property type="match status" value="1"/>
</dbReference>
<evidence type="ECO:0000256" key="2">
    <source>
        <dbReference type="ARBA" id="ARBA00012438"/>
    </source>
</evidence>
<dbReference type="InterPro" id="IPR003594">
    <property type="entry name" value="HATPase_dom"/>
</dbReference>
<dbReference type="PANTHER" id="PTHR43304:SF1">
    <property type="entry name" value="PAC DOMAIN-CONTAINING PROTEIN"/>
    <property type="match status" value="1"/>
</dbReference>
<dbReference type="InterPro" id="IPR052162">
    <property type="entry name" value="Sensor_kinase/Photoreceptor"/>
</dbReference>
<feature type="domain" description="PAS" evidence="8">
    <location>
        <begin position="714"/>
        <end position="785"/>
    </location>
</feature>
<evidence type="ECO:0000256" key="6">
    <source>
        <dbReference type="SAM" id="Phobius"/>
    </source>
</evidence>
<sequence length="1224" mass="139044">MKKAMLRYFMDSPFPTAIRLPAVLILAILCILHPGQVFSAITLTSEEQRYLESLEKIVFVSQTDYPPFEFVDVDESSNGMMVELAQWLSTVVGVEAVFVDANFLEAQKAVQDGTADVITSFFYSPSRDQTFDFTQTIFEVPASIFVRPDRLDIVRAQDLAGKRVAMQRGDFAGDFLSDLGIAFEKIPTGSFSEAAQAVISGVADAVIGDEQILMYYLHRYHLTDQLKISGEPLYVGQNAMAVKAGNVHLQSILDQGISYARQSGKLQEIEDKWLGKTLEPRPFEWKALWPYAFVMLVIVSTVLFWNLHLRRVLQRKSEELRKNEQRLEYVIEGAHAGTWEWNIHTGVVSCNERWAEIIGSTVDELAPMTMDVWRGLIHPDDLAASEASLRRHLSGKGQHFQSEVRLRHRNGGWVWVFSRGKVHDWFDDGTPRLMAGTSQDVTERVEAQQVAQESLSRLQKLTENVPGLVCQFVRYPNGRYAFPYASKEMFSLYGTYPEEVRHSADKVLAAVHPCDYERVVASIESSAADLTLWKQVFRVNHPAGHQLWIEGIASPEQCPDGAVMWYGYTQDITARVQQDLALKESEERYRLTMNAASTGIWDWDITNDNIAWDDQCYRMLGYEPNQFQLNLATWKALLHPDDRRQADQMIQDLLEGENTLAIEFRYRLASGDWLWVQGRGKVVAWTDDGQPDRVLGTHADIHERKQAELALATSEQRFRQFAENTDTVFWVRTREQFLYISPAYEQLWGCSCQSLYTDPDSFFDMIHPDDQQRIRSSFLGSLHNNQTFDEQCRLAAPDDEGERWVQVRSFLIHSDDVSSESWAGVAIDITLQKRYANTLEVFNSRLMQQVEDEVSRRMLSEQNYRILVEKSPEGVSIVDFSGRFVSCNPAAEKILGMPEKYIVGKTIHEFSPPYQPDGRSSEKLAQEIIQQALNGQRTPFEWVHLNAHGEEVVIEVLLPPLDDLKSEQFLALSRDITSVKKLQKERRLQEMAMVQQSKMAEIGTMMGAIVHQWKQPLNNISLQVTSLMADHEDGLLEKGDLQKFEQDIYALVTFMSRTIDDFRNFFIPAAKETVFCAPKSVRTVLSIIKGQFVRDMVQVTVGECDDLYVRGREGEFQQVILNILNNAREALLEARKKDRWISVEFEATNGDICICITDNGTGIPEHLLPNAVFELFTSTKGDCGTGIGMSLTRQIITKMNGTITAANTGSGAKFTICLPLVDPE</sequence>
<accession>A0A7W8DHM2</accession>